<accession>A0AAU8DQH7</accession>
<dbReference type="Gene3D" id="3.30.1310.10">
    <property type="entry name" value="Nucleoid-associated protein YbaB-like domain"/>
    <property type="match status" value="1"/>
</dbReference>
<evidence type="ECO:0000313" key="3">
    <source>
        <dbReference type="EMBL" id="XCG64564.1"/>
    </source>
</evidence>
<dbReference type="InterPro" id="IPR004401">
    <property type="entry name" value="YbaB/EbfC"/>
</dbReference>
<dbReference type="HAMAP" id="MF_00274">
    <property type="entry name" value="DNA_YbaB_EbfC"/>
    <property type="match status" value="1"/>
</dbReference>
<keyword evidence="2" id="KW-0963">Cytoplasm</keyword>
<dbReference type="EMBL" id="CP159218">
    <property type="protein sequence ID" value="XCG64564.1"/>
    <property type="molecule type" value="Genomic_DNA"/>
</dbReference>
<dbReference type="NCBIfam" id="TIGR00103">
    <property type="entry name" value="DNA_YbaB_EbfC"/>
    <property type="match status" value="1"/>
</dbReference>
<proteinExistence type="inferred from homology"/>
<dbReference type="InterPro" id="IPR036894">
    <property type="entry name" value="YbaB-like_sf"/>
</dbReference>
<dbReference type="GO" id="GO:0043590">
    <property type="term" value="C:bacterial nucleoid"/>
    <property type="evidence" value="ECO:0007669"/>
    <property type="project" value="UniProtKB-UniRule"/>
</dbReference>
<dbReference type="RefSeq" id="WP_353650177.1">
    <property type="nucleotide sequence ID" value="NZ_CP159218.1"/>
</dbReference>
<dbReference type="GO" id="GO:0003677">
    <property type="term" value="F:DNA binding"/>
    <property type="evidence" value="ECO:0007669"/>
    <property type="project" value="UniProtKB-UniRule"/>
</dbReference>
<comment type="subunit">
    <text evidence="2">Homodimer.</text>
</comment>
<dbReference type="GO" id="GO:0005829">
    <property type="term" value="C:cytosol"/>
    <property type="evidence" value="ECO:0007669"/>
    <property type="project" value="TreeGrafter"/>
</dbReference>
<organism evidence="3">
    <name type="scientific">Nakamurella sp. A5-74</name>
    <dbReference type="NCBI Taxonomy" id="3158264"/>
    <lineage>
        <taxon>Bacteria</taxon>
        <taxon>Bacillati</taxon>
        <taxon>Actinomycetota</taxon>
        <taxon>Actinomycetes</taxon>
        <taxon>Nakamurellales</taxon>
        <taxon>Nakamurellaceae</taxon>
        <taxon>Nakamurella</taxon>
    </lineage>
</organism>
<dbReference type="SUPFAM" id="SSF82607">
    <property type="entry name" value="YbaB-like"/>
    <property type="match status" value="1"/>
</dbReference>
<sequence>MPDLAQIVLKAQQMGDAVQRAQAALAEQSFTGTAGGNLVRAEVTGDGELRAVTIDPAAIDPDDVETLGDLVVAAVRDAQRQVAEERDAIVGDATGGFDLDALGLGDMGLPLPPAAPGER</sequence>
<dbReference type="PANTHER" id="PTHR33449">
    <property type="entry name" value="NUCLEOID-ASSOCIATED PROTEIN YBAB"/>
    <property type="match status" value="1"/>
</dbReference>
<evidence type="ECO:0000256" key="1">
    <source>
        <dbReference type="ARBA" id="ARBA00023125"/>
    </source>
</evidence>
<dbReference type="PANTHER" id="PTHR33449:SF1">
    <property type="entry name" value="NUCLEOID-ASSOCIATED PROTEIN YBAB"/>
    <property type="match status" value="1"/>
</dbReference>
<reference evidence="3" key="1">
    <citation type="submission" date="2024-05" db="EMBL/GenBank/DDBJ databases">
        <authorList>
            <person name="Cai S.Y."/>
            <person name="Jin L.M."/>
            <person name="Li H.R."/>
        </authorList>
    </citation>
    <scope>NUCLEOTIDE SEQUENCE</scope>
    <source>
        <strain evidence="3">A5-74</strain>
    </source>
</reference>
<evidence type="ECO:0000256" key="2">
    <source>
        <dbReference type="HAMAP-Rule" id="MF_00274"/>
    </source>
</evidence>
<dbReference type="Pfam" id="PF02575">
    <property type="entry name" value="YbaB_DNA_bd"/>
    <property type="match status" value="1"/>
</dbReference>
<protein>
    <recommendedName>
        <fullName evidence="2">Nucleoid-associated protein ABLG96_04285</fullName>
    </recommendedName>
</protein>
<comment type="function">
    <text evidence="2">Binds to DNA and alters its conformation. May be involved in regulation of gene expression, nucleoid organization and DNA protection.</text>
</comment>
<keyword evidence="1 2" id="KW-0238">DNA-binding</keyword>
<comment type="subcellular location">
    <subcellularLocation>
        <location evidence="2">Cytoplasm</location>
        <location evidence="2">Nucleoid</location>
    </subcellularLocation>
</comment>
<gene>
    <name evidence="3" type="ORF">ABLG96_04285</name>
</gene>
<dbReference type="AlphaFoldDB" id="A0AAU8DQH7"/>
<comment type="similarity">
    <text evidence="2">Belongs to the YbaB/EbfC family.</text>
</comment>
<dbReference type="PIRSF" id="PIRSF004555">
    <property type="entry name" value="UCP004555"/>
    <property type="match status" value="1"/>
</dbReference>
<name>A0AAU8DQH7_9ACTN</name>